<dbReference type="AlphaFoldDB" id="A0AA49FLD2"/>
<dbReference type="KEGG" id="npv:OHM77_00915"/>
<proteinExistence type="predicted"/>
<accession>A0AA49FLD2</accession>
<evidence type="ECO:0000313" key="1">
    <source>
        <dbReference type="EMBL" id="WIM05883.1"/>
    </source>
</evidence>
<dbReference type="Proteomes" id="UP001234916">
    <property type="component" value="Chromosome"/>
</dbReference>
<sequence>MKLAWSKNNKPEGQPPDRGIARNAGQLLGLLDEILPFIYIAQYGASDRELRERTTNEAAGLFAIGKQTGGDRPGVAPRVGLVLPISLCRDVKVRTSLLEIPALIRGTKNITMSDRRRAVQAKLDDAFGGELMIEDREGMDGFFALKPGPGLFKRLHESFDYVILVLDNPTGVVHVTETSNFHWRSFGELMEWYHGLRGSDRFGGWSALTPFYVCGDTGVLHSYSADRWARRGLIRPAEEPSKWFVIRPGLPNANLGVRLEMEEYGWAKLHLTLDATTVSIHLSDVFDPFPELVAWGREIDEGDLPIQMEIDEEGRIAVLTVLRTENPSRVLLRVTRSYDNEILLEGVVDRATLASALKSELRRFFTTEFDPQHWDMGRDEDPEEGYVQTRDQVLGHAWLALAK</sequence>
<dbReference type="EMBL" id="CP107246">
    <property type="protein sequence ID" value="WIM05883.1"/>
    <property type="molecule type" value="Genomic_DNA"/>
</dbReference>
<name>A0AA49FLD2_9PROT</name>
<reference evidence="1" key="1">
    <citation type="journal article" date="2023" name="Nat. Microbiol.">
        <title>Enrichment and characterization of a nitric oxide-reducing microbial community in a continuous bioreactor.</title>
        <authorList>
            <person name="Garrido-Amador P."/>
            <person name="Stortenbeker N."/>
            <person name="Wessels H.J.C.T."/>
            <person name="Speth D.R."/>
            <person name="Garcia-Heredia I."/>
            <person name="Kartal B."/>
        </authorList>
    </citation>
    <scope>NUCLEOTIDE SEQUENCE</scope>
    <source>
        <strain evidence="1">MAG1</strain>
    </source>
</reference>
<gene>
    <name evidence="1" type="ORF">OHM77_00915</name>
</gene>
<organism evidence="1">
    <name type="scientific">Candidatus Nitricoxidivorans perseverans</name>
    <dbReference type="NCBI Taxonomy" id="2975601"/>
    <lineage>
        <taxon>Bacteria</taxon>
        <taxon>Pseudomonadati</taxon>
        <taxon>Pseudomonadota</taxon>
        <taxon>Betaproteobacteria</taxon>
        <taxon>Nitrosomonadales</taxon>
        <taxon>Sterolibacteriaceae</taxon>
        <taxon>Candidatus Nitricoxidivorans</taxon>
    </lineage>
</organism>
<protein>
    <submittedName>
        <fullName evidence="1">Uncharacterized protein</fullName>
    </submittedName>
</protein>